<feature type="compositionally biased region" description="Low complexity" evidence="10">
    <location>
        <begin position="176"/>
        <end position="189"/>
    </location>
</feature>
<dbReference type="Gene3D" id="1.10.10.10">
    <property type="entry name" value="Winged helix-like DNA-binding domain superfamily/Winged helix DNA-binding domain"/>
    <property type="match status" value="1"/>
</dbReference>
<dbReference type="InterPro" id="IPR036390">
    <property type="entry name" value="WH_DNA-bd_sf"/>
</dbReference>
<dbReference type="FunFam" id="1.10.10.10:FF:000037">
    <property type="entry name" value="Heat stress transcription factor B-4"/>
    <property type="match status" value="1"/>
</dbReference>
<dbReference type="SUPFAM" id="SSF46785">
    <property type="entry name" value="Winged helix' DNA-binding domain"/>
    <property type="match status" value="1"/>
</dbReference>
<evidence type="ECO:0000256" key="9">
    <source>
        <dbReference type="RuleBase" id="RU004020"/>
    </source>
</evidence>
<dbReference type="InterPro" id="IPR000232">
    <property type="entry name" value="HSF_DNA-bd"/>
</dbReference>
<keyword evidence="8" id="KW-0539">Nucleus</keyword>
<evidence type="ECO:0000256" key="7">
    <source>
        <dbReference type="ARBA" id="ARBA00023163"/>
    </source>
</evidence>
<keyword evidence="5" id="KW-0346">Stress response</keyword>
<evidence type="ECO:0000313" key="12">
    <source>
        <dbReference type="EMBL" id="KAL3623381.1"/>
    </source>
</evidence>
<evidence type="ECO:0000256" key="4">
    <source>
        <dbReference type="ARBA" id="ARBA00023015"/>
    </source>
</evidence>
<dbReference type="GO" id="GO:0003677">
    <property type="term" value="F:DNA binding"/>
    <property type="evidence" value="ECO:0007669"/>
    <property type="project" value="UniProtKB-KW"/>
</dbReference>
<evidence type="ECO:0000256" key="1">
    <source>
        <dbReference type="ARBA" id="ARBA00004123"/>
    </source>
</evidence>
<evidence type="ECO:0000256" key="6">
    <source>
        <dbReference type="ARBA" id="ARBA00023125"/>
    </source>
</evidence>
<evidence type="ECO:0000256" key="3">
    <source>
        <dbReference type="ARBA" id="ARBA00022553"/>
    </source>
</evidence>
<comment type="subunit">
    <text evidence="2">Homotrimer.</text>
</comment>
<comment type="subcellular location">
    <subcellularLocation>
        <location evidence="1">Nucleus</location>
    </subcellularLocation>
</comment>
<dbReference type="PANTHER" id="PTHR10015:SF337">
    <property type="entry name" value="HEAT STRESS TRANSCRIPTION FACTOR A-3"/>
    <property type="match status" value="1"/>
</dbReference>
<dbReference type="SMART" id="SM00415">
    <property type="entry name" value="HSF"/>
    <property type="match status" value="1"/>
</dbReference>
<sequence length="423" mass="47508">MDKTPSPTPISTCGYLETASYPSPTPLSTASPFPVPLPFSPFLNFDSFEPQFESSPQPLETLYETPIPPFLSKTYDLVDDTSLDAIISWGENGDSFVVWDHVEFARSILPKNFKHNNFSSFVRQLNTYVANGTGMSVPLQGFRKIDMDKWEFASEGFKRGHKHLLKNIQRRKTHHSQQIGSSSGPSQDSNKAALEAEIEHLRKDRSLMMLEVVELRNQQRDTAQHIELVNKKLQTSEKRQKHMVQFLGKIFQNPAFLARLKQKNEQKGITSPRTMRKFVKHQSHEMGLHPLLEMGNNPVFNTENAPSQLEGITTTTHGFLGTPEQDTAARGTEDPLCKVNGVVGPQTQLAPDHFISFPDDLKKEKSFHELIMAETEGTAVEENIWSMGFESGIGMSGSSNELLGNVSDYSLQELGDIWDIDSI</sequence>
<feature type="region of interest" description="Disordered" evidence="10">
    <location>
        <begin position="169"/>
        <end position="192"/>
    </location>
</feature>
<dbReference type="AlphaFoldDB" id="A0ABD3C2I7"/>
<keyword evidence="13" id="KW-1185">Reference proteome</keyword>
<dbReference type="GO" id="GO:0005634">
    <property type="term" value="C:nucleus"/>
    <property type="evidence" value="ECO:0007669"/>
    <property type="project" value="UniProtKB-SubCell"/>
</dbReference>
<comment type="similarity">
    <text evidence="9">Belongs to the HSF family.</text>
</comment>
<keyword evidence="3" id="KW-0597">Phosphoprotein</keyword>
<dbReference type="PRINTS" id="PR00056">
    <property type="entry name" value="HSFDOMAIN"/>
</dbReference>
<dbReference type="Pfam" id="PF00447">
    <property type="entry name" value="HSF_DNA-bind"/>
    <property type="match status" value="1"/>
</dbReference>
<protein>
    <submittedName>
        <fullName evidence="12">Heat stress transcription factor A-3</fullName>
    </submittedName>
</protein>
<reference evidence="13" key="1">
    <citation type="journal article" date="2024" name="IScience">
        <title>Strigolactones Initiate the Formation of Haustorium-like Structures in Castilleja.</title>
        <authorList>
            <person name="Buerger M."/>
            <person name="Peterson D."/>
            <person name="Chory J."/>
        </authorList>
    </citation>
    <scope>NUCLEOTIDE SEQUENCE [LARGE SCALE GENOMIC DNA]</scope>
</reference>
<evidence type="ECO:0000313" key="13">
    <source>
        <dbReference type="Proteomes" id="UP001632038"/>
    </source>
</evidence>
<accession>A0ABD3C2I7</accession>
<evidence type="ECO:0000256" key="2">
    <source>
        <dbReference type="ARBA" id="ARBA00011233"/>
    </source>
</evidence>
<dbReference type="EMBL" id="JAVIJP010000054">
    <property type="protein sequence ID" value="KAL3623381.1"/>
    <property type="molecule type" value="Genomic_DNA"/>
</dbReference>
<name>A0ABD3C2I7_9LAMI</name>
<evidence type="ECO:0000256" key="8">
    <source>
        <dbReference type="ARBA" id="ARBA00023242"/>
    </source>
</evidence>
<evidence type="ECO:0000256" key="5">
    <source>
        <dbReference type="ARBA" id="ARBA00023016"/>
    </source>
</evidence>
<proteinExistence type="inferred from homology"/>
<dbReference type="Proteomes" id="UP001632038">
    <property type="component" value="Unassembled WGS sequence"/>
</dbReference>
<organism evidence="12 13">
    <name type="scientific">Castilleja foliolosa</name>
    <dbReference type="NCBI Taxonomy" id="1961234"/>
    <lineage>
        <taxon>Eukaryota</taxon>
        <taxon>Viridiplantae</taxon>
        <taxon>Streptophyta</taxon>
        <taxon>Embryophyta</taxon>
        <taxon>Tracheophyta</taxon>
        <taxon>Spermatophyta</taxon>
        <taxon>Magnoliopsida</taxon>
        <taxon>eudicotyledons</taxon>
        <taxon>Gunneridae</taxon>
        <taxon>Pentapetalae</taxon>
        <taxon>asterids</taxon>
        <taxon>lamiids</taxon>
        <taxon>Lamiales</taxon>
        <taxon>Orobanchaceae</taxon>
        <taxon>Pedicularideae</taxon>
        <taxon>Castillejinae</taxon>
        <taxon>Castilleja</taxon>
    </lineage>
</organism>
<dbReference type="InterPro" id="IPR036388">
    <property type="entry name" value="WH-like_DNA-bd_sf"/>
</dbReference>
<keyword evidence="6" id="KW-0238">DNA-binding</keyword>
<keyword evidence="4" id="KW-0805">Transcription regulation</keyword>
<feature type="domain" description="HSF-type DNA-binding" evidence="11">
    <location>
        <begin position="66"/>
        <end position="171"/>
    </location>
</feature>
<keyword evidence="7" id="KW-0804">Transcription</keyword>
<dbReference type="PANTHER" id="PTHR10015">
    <property type="entry name" value="HEAT SHOCK TRANSCRIPTION FACTOR"/>
    <property type="match status" value="1"/>
</dbReference>
<evidence type="ECO:0000259" key="11">
    <source>
        <dbReference type="SMART" id="SM00415"/>
    </source>
</evidence>
<evidence type="ECO:0000256" key="10">
    <source>
        <dbReference type="SAM" id="MobiDB-lite"/>
    </source>
</evidence>
<gene>
    <name evidence="12" type="primary">HSFA3</name>
    <name evidence="12" type="ORF">CASFOL_032197</name>
</gene>
<comment type="caution">
    <text evidence="12">The sequence shown here is derived from an EMBL/GenBank/DDBJ whole genome shotgun (WGS) entry which is preliminary data.</text>
</comment>